<gene>
    <name evidence="1" type="ORF">WG66_2269</name>
</gene>
<name>A0A0W0G9D3_MONRR</name>
<dbReference type="AlphaFoldDB" id="A0A0W0G9D3"/>
<comment type="caution">
    <text evidence="1">The sequence shown here is derived from an EMBL/GenBank/DDBJ whole genome shotgun (WGS) entry which is preliminary data.</text>
</comment>
<dbReference type="EMBL" id="LATX01000758">
    <property type="protein sequence ID" value="KTB45169.1"/>
    <property type="molecule type" value="Genomic_DNA"/>
</dbReference>
<dbReference type="Proteomes" id="UP000054988">
    <property type="component" value="Unassembled WGS sequence"/>
</dbReference>
<organism evidence="1 2">
    <name type="scientific">Moniliophthora roreri</name>
    <name type="common">Frosty pod rot fungus</name>
    <name type="synonym">Monilia roreri</name>
    <dbReference type="NCBI Taxonomy" id="221103"/>
    <lineage>
        <taxon>Eukaryota</taxon>
        <taxon>Fungi</taxon>
        <taxon>Dikarya</taxon>
        <taxon>Basidiomycota</taxon>
        <taxon>Agaricomycotina</taxon>
        <taxon>Agaricomycetes</taxon>
        <taxon>Agaricomycetidae</taxon>
        <taxon>Agaricales</taxon>
        <taxon>Marasmiineae</taxon>
        <taxon>Marasmiaceae</taxon>
        <taxon>Moniliophthora</taxon>
    </lineage>
</organism>
<protein>
    <submittedName>
        <fullName evidence="1">Uncharacterized protein</fullName>
    </submittedName>
</protein>
<sequence length="294" mass="32911">MATHWQIPNAPDSSGGNSTPTTLFRDCAVAAHIQSGALVGFDCDKVVNWARSIGKTTKDFVRTCKSFLQGFCIDFVPMISRHDAFWFTFELETTFWNLGRMNEFQVMVLQQLYTIGAGKDSSKDHLATTIMISPANTTSHTRLPVVTKINREVFSGICDALQDNEEGQVLLLGDIRDDTCQTVLQDLVEEDDLIHLKQLLKERRELFFPEYDDWPRTPSPVQVVNEPFSGDPSSFNPLGSTNLSSAVAMMKGHDVELPLPNPAHQQLAPDASPEIQTSFIIARRLRRFGNEHAE</sequence>
<accession>A0A0W0G9D3</accession>
<proteinExistence type="predicted"/>
<reference evidence="1 2" key="1">
    <citation type="submission" date="2015-12" db="EMBL/GenBank/DDBJ databases">
        <title>Draft genome sequence of Moniliophthora roreri, the causal agent of frosty pod rot of cacao.</title>
        <authorList>
            <person name="Aime M.C."/>
            <person name="Diaz-Valderrama J.R."/>
            <person name="Kijpornyongpan T."/>
            <person name="Phillips-Mora W."/>
        </authorList>
    </citation>
    <scope>NUCLEOTIDE SEQUENCE [LARGE SCALE GENOMIC DNA]</scope>
    <source>
        <strain evidence="1 2">MCA 2952</strain>
    </source>
</reference>
<evidence type="ECO:0000313" key="1">
    <source>
        <dbReference type="EMBL" id="KTB45169.1"/>
    </source>
</evidence>
<evidence type="ECO:0000313" key="2">
    <source>
        <dbReference type="Proteomes" id="UP000054988"/>
    </source>
</evidence>